<proteinExistence type="predicted"/>
<feature type="region of interest" description="Disordered" evidence="1">
    <location>
        <begin position="506"/>
        <end position="588"/>
    </location>
</feature>
<feature type="region of interest" description="Disordered" evidence="1">
    <location>
        <begin position="427"/>
        <end position="458"/>
    </location>
</feature>
<dbReference type="Proteomes" id="UP000799771">
    <property type="component" value="Unassembled WGS sequence"/>
</dbReference>
<organism evidence="2 3">
    <name type="scientific">Dothidotthia symphoricarpi CBS 119687</name>
    <dbReference type="NCBI Taxonomy" id="1392245"/>
    <lineage>
        <taxon>Eukaryota</taxon>
        <taxon>Fungi</taxon>
        <taxon>Dikarya</taxon>
        <taxon>Ascomycota</taxon>
        <taxon>Pezizomycotina</taxon>
        <taxon>Dothideomycetes</taxon>
        <taxon>Pleosporomycetidae</taxon>
        <taxon>Pleosporales</taxon>
        <taxon>Dothidotthiaceae</taxon>
        <taxon>Dothidotthia</taxon>
    </lineage>
</organism>
<feature type="compositionally biased region" description="Low complexity" evidence="1">
    <location>
        <begin position="547"/>
        <end position="561"/>
    </location>
</feature>
<sequence length="588" mass="63442">MILPSTDMIPPSTTLQPLLSLSTKAKLITRYLFNEAPLPLSLTHHAQLLLAFTSGAALAFFFQRYRSNKEKIQLAVFHVLKCVEGMSEERLMNPGTLVGEIEGLVRGMLERHLSRREAGIVVAECRKRVGGDGEEDGEGKVGGERKRRWVWTKKVDEVVEEDIHDDDHDEMEDEVQHPLEGPDLAQPTQEQSQHGSQEPGEDTMDVDDSSIQPQVQHLPVGHPTCPIPSCGGRSSYSAPFDSDSDDAIVTPTPILHPTWAPSISYGVSYDDPNLYSSPVSSDLGEKAATSTPAPGPKVVKPASPSLLGPPSVDEGSTSLSPVRKDYTPQPDPAADTEEYGVAKSLKRHGNAAKSRKKRRSIPDSSKSIKLGIEIDLKHRRPLLRITNMSATSLKLVVKNVEEERPPTSPAKGVFSCPVFEVSETEDERYASPASSTMVSPLGSISSPPPASPVSAPSLSPAVEDNFSIDGDKGKAIAEISSAIETCIPCQADVFVPVVGTSPFENQLSCHEEPSSDDDDDDDYPSSTDDCSSSSEYCPSVTSPANNSPKQDSPSASPPQQQGEHKQPILPAPTTPIKSRTHAKTPKTR</sequence>
<feature type="compositionally biased region" description="Polar residues" evidence="1">
    <location>
        <begin position="186"/>
        <end position="196"/>
    </location>
</feature>
<name>A0A6A6ACB9_9PLEO</name>
<dbReference type="RefSeq" id="XP_033523272.1">
    <property type="nucleotide sequence ID" value="XM_033671529.1"/>
</dbReference>
<feature type="compositionally biased region" description="Low complexity" evidence="1">
    <location>
        <begin position="524"/>
        <end position="534"/>
    </location>
</feature>
<evidence type="ECO:0000313" key="3">
    <source>
        <dbReference type="Proteomes" id="UP000799771"/>
    </source>
</evidence>
<dbReference type="OrthoDB" id="3691606at2759"/>
<keyword evidence="3" id="KW-1185">Reference proteome</keyword>
<evidence type="ECO:0000256" key="1">
    <source>
        <dbReference type="SAM" id="MobiDB-lite"/>
    </source>
</evidence>
<feature type="compositionally biased region" description="Acidic residues" evidence="1">
    <location>
        <begin position="199"/>
        <end position="208"/>
    </location>
</feature>
<gene>
    <name evidence="2" type="ORF">P153DRAFT_397104</name>
</gene>
<dbReference type="AlphaFoldDB" id="A0A6A6ACB9"/>
<evidence type="ECO:0000313" key="2">
    <source>
        <dbReference type="EMBL" id="KAF2128883.1"/>
    </source>
</evidence>
<accession>A0A6A6ACB9</accession>
<feature type="compositionally biased region" description="Basic residues" evidence="1">
    <location>
        <begin position="344"/>
        <end position="359"/>
    </location>
</feature>
<dbReference type="GeneID" id="54411961"/>
<reference evidence="2" key="1">
    <citation type="journal article" date="2020" name="Stud. Mycol.">
        <title>101 Dothideomycetes genomes: a test case for predicting lifestyles and emergence of pathogens.</title>
        <authorList>
            <person name="Haridas S."/>
            <person name="Albert R."/>
            <person name="Binder M."/>
            <person name="Bloem J."/>
            <person name="Labutti K."/>
            <person name="Salamov A."/>
            <person name="Andreopoulos B."/>
            <person name="Baker S."/>
            <person name="Barry K."/>
            <person name="Bills G."/>
            <person name="Bluhm B."/>
            <person name="Cannon C."/>
            <person name="Castanera R."/>
            <person name="Culley D."/>
            <person name="Daum C."/>
            <person name="Ezra D."/>
            <person name="Gonzalez J."/>
            <person name="Henrissat B."/>
            <person name="Kuo A."/>
            <person name="Liang C."/>
            <person name="Lipzen A."/>
            <person name="Lutzoni F."/>
            <person name="Magnuson J."/>
            <person name="Mondo S."/>
            <person name="Nolan M."/>
            <person name="Ohm R."/>
            <person name="Pangilinan J."/>
            <person name="Park H.-J."/>
            <person name="Ramirez L."/>
            <person name="Alfaro M."/>
            <person name="Sun H."/>
            <person name="Tritt A."/>
            <person name="Yoshinaga Y."/>
            <person name="Zwiers L.-H."/>
            <person name="Turgeon B."/>
            <person name="Goodwin S."/>
            <person name="Spatafora J."/>
            <person name="Crous P."/>
            <person name="Grigoriev I."/>
        </authorList>
    </citation>
    <scope>NUCLEOTIDE SEQUENCE</scope>
    <source>
        <strain evidence="2">CBS 119687</strain>
    </source>
</reference>
<feature type="compositionally biased region" description="Basic residues" evidence="1">
    <location>
        <begin position="578"/>
        <end position="588"/>
    </location>
</feature>
<feature type="compositionally biased region" description="Polar residues" evidence="1">
    <location>
        <begin position="535"/>
        <end position="546"/>
    </location>
</feature>
<feature type="region of interest" description="Disordered" evidence="1">
    <location>
        <begin position="162"/>
        <end position="209"/>
    </location>
</feature>
<feature type="compositionally biased region" description="Acidic residues" evidence="1">
    <location>
        <begin position="514"/>
        <end position="523"/>
    </location>
</feature>
<protein>
    <submittedName>
        <fullName evidence="2">Uncharacterized protein</fullName>
    </submittedName>
</protein>
<dbReference type="EMBL" id="ML977507">
    <property type="protein sequence ID" value="KAF2128883.1"/>
    <property type="molecule type" value="Genomic_DNA"/>
</dbReference>
<feature type="region of interest" description="Disordered" evidence="1">
    <location>
        <begin position="280"/>
        <end position="364"/>
    </location>
</feature>
<feature type="compositionally biased region" description="Acidic residues" evidence="1">
    <location>
        <begin position="162"/>
        <end position="173"/>
    </location>
</feature>